<keyword evidence="3" id="KW-1185">Reference proteome</keyword>
<evidence type="ECO:0000313" key="3">
    <source>
        <dbReference type="Proteomes" id="UP001364156"/>
    </source>
</evidence>
<sequence length="261" mass="29341">MTRTMRTAAAIVSQALNRLALLAFSIAALLLVGATALASFGLLPWLEFQATFGGTVYDNAGQIAQITLTALAVLLCAFLPANFRIMALENSHRKFHLSMQDVTQAYATTHAADRAGMFNIKTEFDGIRERLAYMREHPDLETLEPQILEIAAQMSFISRDLAEVYSDDKVDRARAFLKQRQQEVEIFNQRIDQAKGVIHSLKHWSQDVETEESIAQSQIARLREELQDILPELEQEPELALPEFEPPKNGYVFGLHQTPAE</sequence>
<dbReference type="EMBL" id="CP146069">
    <property type="protein sequence ID" value="WWR45490.1"/>
    <property type="molecule type" value="Genomic_DNA"/>
</dbReference>
<evidence type="ECO:0000313" key="2">
    <source>
        <dbReference type="EMBL" id="WWR45490.1"/>
    </source>
</evidence>
<organism evidence="2 3">
    <name type="scientific">Roseovarius phycicola</name>
    <dbReference type="NCBI Taxonomy" id="3080976"/>
    <lineage>
        <taxon>Bacteria</taxon>
        <taxon>Pseudomonadati</taxon>
        <taxon>Pseudomonadota</taxon>
        <taxon>Alphaproteobacteria</taxon>
        <taxon>Rhodobacterales</taxon>
        <taxon>Roseobacteraceae</taxon>
        <taxon>Roseovarius</taxon>
    </lineage>
</organism>
<protein>
    <submittedName>
        <fullName evidence="2">DNA repair protein</fullName>
    </submittedName>
</protein>
<keyword evidence="1" id="KW-0812">Transmembrane</keyword>
<evidence type="ECO:0000256" key="1">
    <source>
        <dbReference type="SAM" id="Phobius"/>
    </source>
</evidence>
<proteinExistence type="predicted"/>
<reference evidence="2 3" key="1">
    <citation type="submission" date="2023-10" db="EMBL/GenBank/DDBJ databases">
        <title>Roseovarius strain S88 nov., isolated from a marine algae.</title>
        <authorList>
            <person name="Lee M.W."/>
            <person name="Lee J.K."/>
            <person name="Kim J.M."/>
            <person name="Choi D.G."/>
            <person name="Baek J.H."/>
            <person name="Bayburt H."/>
            <person name="Jung J.J."/>
            <person name="Han D.M."/>
            <person name="Jeon C.O."/>
        </authorList>
    </citation>
    <scope>NUCLEOTIDE SEQUENCE [LARGE SCALE GENOMIC DNA]</scope>
    <source>
        <strain evidence="2 3">S88</strain>
    </source>
</reference>
<gene>
    <name evidence="2" type="ORF">RZ517_11840</name>
</gene>
<accession>A0ABZ2HD45</accession>
<name>A0ABZ2HD45_9RHOB</name>
<dbReference type="Proteomes" id="UP001364156">
    <property type="component" value="Chromosome"/>
</dbReference>
<dbReference type="RefSeq" id="WP_317055137.1">
    <property type="nucleotide sequence ID" value="NZ_CP146069.1"/>
</dbReference>
<keyword evidence="1" id="KW-0472">Membrane</keyword>
<keyword evidence="1" id="KW-1133">Transmembrane helix</keyword>
<feature type="transmembrane region" description="Helical" evidence="1">
    <location>
        <begin position="62"/>
        <end position="83"/>
    </location>
</feature>